<dbReference type="GeneID" id="98180875"/>
<feature type="region of interest" description="Disordered" evidence="1">
    <location>
        <begin position="268"/>
        <end position="326"/>
    </location>
</feature>
<feature type="region of interest" description="Disordered" evidence="1">
    <location>
        <begin position="546"/>
        <end position="575"/>
    </location>
</feature>
<feature type="compositionally biased region" description="Low complexity" evidence="1">
    <location>
        <begin position="311"/>
        <end position="321"/>
    </location>
</feature>
<protein>
    <recommendedName>
        <fullName evidence="2">Protein kinase domain-containing protein</fullName>
    </recommendedName>
</protein>
<evidence type="ECO:0000313" key="3">
    <source>
        <dbReference type="EMBL" id="GAB1319923.1"/>
    </source>
</evidence>
<dbReference type="Pfam" id="PF01636">
    <property type="entry name" value="APH"/>
    <property type="match status" value="1"/>
</dbReference>
<feature type="domain" description="Protein kinase" evidence="2">
    <location>
        <begin position="389"/>
        <end position="575"/>
    </location>
</feature>
<comment type="caution">
    <text evidence="3">The sequence shown here is derived from an EMBL/GenBank/DDBJ whole genome shotgun (WGS) entry which is preliminary data.</text>
</comment>
<sequence>MQRRACETPVASEDDIRSFELMAVEGPVKDIICALCMDIGTDPEFGGFNTSRISFANHSLSITSQTVDEAISTGMAESTGKQRRQPSPTKRIAVEPKEIRPDRRCIREDPAGNRAIAFVVEYKGAHMLRVNRLHQSLEEDLFTKVVIKQRASTRISTETDQASRDASDLLTAMVLTQTFDYMIRLGLEYGYLTAGKSFLFLRVKEHEPSTLYYALVDPGEEAEAEDGELREFSTAVAQVASFSLLALRSETRSRHWVDEARKVLLPDMARGRRDDDGSSDDGDERNYHVSQNLHDAGSVSLSLQTKRKDAPSSSSSGNPSSDEAERQTWQYCTQACLLGLKRGYELDKDCPNVSSHRTVAGGSLHPIGISDLCQLMREQLARCLDRDCEPLERRGKYGARGTLFKLSLAPYGYTFVGKGTIREYARYLSQEARVYGRLENLQGNAVPVFLGDVSLVNPYYLTARDALRFAGTSIVYMLLMSWAGEEATEATVPDLAAEVARSLQALWSEGVIHGDERPANLLWSEERRRVMAVDFDRASLIPPGKHRQVERLSGKKKRLGGNLDDNRRKRTLHGR</sequence>
<dbReference type="EMBL" id="BAAFSV010000006">
    <property type="protein sequence ID" value="GAB1319923.1"/>
    <property type="molecule type" value="Genomic_DNA"/>
</dbReference>
<reference evidence="3 4" key="1">
    <citation type="submission" date="2024-09" db="EMBL/GenBank/DDBJ databases">
        <title>Itraconazole resistance in Madurella fahalii resulting from another homologue of gene encoding cytochrome P450 14-alpha sterol demethylase (CYP51).</title>
        <authorList>
            <person name="Yoshioka I."/>
            <person name="Fahal A.H."/>
            <person name="Kaneko S."/>
            <person name="Yaguchi T."/>
        </authorList>
    </citation>
    <scope>NUCLEOTIDE SEQUENCE [LARGE SCALE GENOMIC DNA]</scope>
    <source>
        <strain evidence="3 4">IFM 68171</strain>
    </source>
</reference>
<dbReference type="InterPro" id="IPR052396">
    <property type="entry name" value="Meiotic_Drive_Suppr_Kinase"/>
</dbReference>
<organism evidence="3 4">
    <name type="scientific">Madurella fahalii</name>
    <dbReference type="NCBI Taxonomy" id="1157608"/>
    <lineage>
        <taxon>Eukaryota</taxon>
        <taxon>Fungi</taxon>
        <taxon>Dikarya</taxon>
        <taxon>Ascomycota</taxon>
        <taxon>Pezizomycotina</taxon>
        <taxon>Sordariomycetes</taxon>
        <taxon>Sordariomycetidae</taxon>
        <taxon>Sordariales</taxon>
        <taxon>Sordariales incertae sedis</taxon>
        <taxon>Madurella</taxon>
    </lineage>
</organism>
<keyword evidence="4" id="KW-1185">Reference proteome</keyword>
<dbReference type="PANTHER" id="PTHR37171:SF1">
    <property type="entry name" value="SERINE_THREONINE-PROTEIN KINASE YRZF-RELATED"/>
    <property type="match status" value="1"/>
</dbReference>
<feature type="compositionally biased region" description="Polar residues" evidence="1">
    <location>
        <begin position="288"/>
        <end position="304"/>
    </location>
</feature>
<dbReference type="InterPro" id="IPR000719">
    <property type="entry name" value="Prot_kinase_dom"/>
</dbReference>
<dbReference type="Proteomes" id="UP001628179">
    <property type="component" value="Unassembled WGS sequence"/>
</dbReference>
<proteinExistence type="predicted"/>
<evidence type="ECO:0000313" key="4">
    <source>
        <dbReference type="Proteomes" id="UP001628179"/>
    </source>
</evidence>
<dbReference type="Gene3D" id="1.10.510.10">
    <property type="entry name" value="Transferase(Phosphotransferase) domain 1"/>
    <property type="match status" value="1"/>
</dbReference>
<name>A0ABQ0GQD0_9PEZI</name>
<gene>
    <name evidence="3" type="ORF">MFIFM68171_10133</name>
</gene>
<evidence type="ECO:0000256" key="1">
    <source>
        <dbReference type="SAM" id="MobiDB-lite"/>
    </source>
</evidence>
<dbReference type="InterPro" id="IPR002575">
    <property type="entry name" value="Aminoglycoside_PTrfase"/>
</dbReference>
<dbReference type="PROSITE" id="PS50011">
    <property type="entry name" value="PROTEIN_KINASE_DOM"/>
    <property type="match status" value="1"/>
</dbReference>
<dbReference type="PANTHER" id="PTHR37171">
    <property type="entry name" value="SERINE/THREONINE-PROTEIN KINASE YRZF-RELATED"/>
    <property type="match status" value="1"/>
</dbReference>
<dbReference type="RefSeq" id="XP_070921653.1">
    <property type="nucleotide sequence ID" value="XM_071065552.1"/>
</dbReference>
<dbReference type="InterPro" id="IPR011009">
    <property type="entry name" value="Kinase-like_dom_sf"/>
</dbReference>
<evidence type="ECO:0000259" key="2">
    <source>
        <dbReference type="PROSITE" id="PS50011"/>
    </source>
</evidence>
<accession>A0ABQ0GQD0</accession>
<dbReference type="SUPFAM" id="SSF56112">
    <property type="entry name" value="Protein kinase-like (PK-like)"/>
    <property type="match status" value="1"/>
</dbReference>